<keyword evidence="2" id="KW-1185">Reference proteome</keyword>
<protein>
    <submittedName>
        <fullName evidence="1">Uncharacterized protein</fullName>
    </submittedName>
</protein>
<dbReference type="Proteomes" id="UP000650467">
    <property type="component" value="Unassembled WGS sequence"/>
</dbReference>
<accession>A0A835VUB8</accession>
<name>A0A835VUB8_CHLIN</name>
<gene>
    <name evidence="1" type="ORF">HXX76_011835</name>
</gene>
<dbReference type="AlphaFoldDB" id="A0A835VUB8"/>
<dbReference type="EMBL" id="JAEHOC010000036">
    <property type="protein sequence ID" value="KAG2428155.1"/>
    <property type="molecule type" value="Genomic_DNA"/>
</dbReference>
<comment type="caution">
    <text evidence="1">The sequence shown here is derived from an EMBL/GenBank/DDBJ whole genome shotgun (WGS) entry which is preliminary data.</text>
</comment>
<evidence type="ECO:0000313" key="1">
    <source>
        <dbReference type="EMBL" id="KAG2428155.1"/>
    </source>
</evidence>
<dbReference type="OrthoDB" id="548722at2759"/>
<organism evidence="1 2">
    <name type="scientific">Chlamydomonas incerta</name>
    <dbReference type="NCBI Taxonomy" id="51695"/>
    <lineage>
        <taxon>Eukaryota</taxon>
        <taxon>Viridiplantae</taxon>
        <taxon>Chlorophyta</taxon>
        <taxon>core chlorophytes</taxon>
        <taxon>Chlorophyceae</taxon>
        <taxon>CS clade</taxon>
        <taxon>Chlamydomonadales</taxon>
        <taxon>Chlamydomonadaceae</taxon>
        <taxon>Chlamydomonas</taxon>
    </lineage>
</organism>
<evidence type="ECO:0000313" key="2">
    <source>
        <dbReference type="Proteomes" id="UP000650467"/>
    </source>
</evidence>
<sequence>MVASVAAYGWPFAALLGAGRLLEYVQNLALVLVPPRWWREVVEVPLALAACFLLLKAAVHRLQDLLPLAAYLELSAQEKQEAAAAAAEAGVDMAAATAATGAAAVAVAAAASASAAAAPGGGKPAAA</sequence>
<proteinExistence type="predicted"/>
<reference evidence="1" key="1">
    <citation type="journal article" date="2020" name="bioRxiv">
        <title>Comparative genomics of Chlamydomonas.</title>
        <authorList>
            <person name="Craig R.J."/>
            <person name="Hasan A.R."/>
            <person name="Ness R.W."/>
            <person name="Keightley P.D."/>
        </authorList>
    </citation>
    <scope>NUCLEOTIDE SEQUENCE</scope>
    <source>
        <strain evidence="1">SAG 7.73</strain>
    </source>
</reference>